<dbReference type="eggNOG" id="COG4132">
    <property type="taxonomic scope" value="Bacteria"/>
</dbReference>
<evidence type="ECO:0000313" key="12">
    <source>
        <dbReference type="EMBL" id="ADM99918.1"/>
    </source>
</evidence>
<feature type="transmembrane region" description="Helical" evidence="9">
    <location>
        <begin position="31"/>
        <end position="57"/>
    </location>
</feature>
<dbReference type="Pfam" id="PF00528">
    <property type="entry name" value="BPD_transp_1"/>
    <property type="match status" value="1"/>
</dbReference>
<dbReference type="KEGG" id="ddd:Dda3937_04078"/>
<keyword evidence="5" id="KW-0997">Cell inner membrane</keyword>
<dbReference type="GO" id="GO:0005886">
    <property type="term" value="C:plasma membrane"/>
    <property type="evidence" value="ECO:0007669"/>
    <property type="project" value="UniProtKB-SubCell"/>
</dbReference>
<feature type="compositionally biased region" description="Basic and acidic residues" evidence="10">
    <location>
        <begin position="1"/>
        <end position="22"/>
    </location>
</feature>
<dbReference type="GO" id="GO:0055085">
    <property type="term" value="P:transmembrane transport"/>
    <property type="evidence" value="ECO:0007669"/>
    <property type="project" value="InterPro"/>
</dbReference>
<dbReference type="AlphaFoldDB" id="E0SEI4"/>
<dbReference type="InterPro" id="IPR000515">
    <property type="entry name" value="MetI-like"/>
</dbReference>
<dbReference type="EMBL" id="CP002038">
    <property type="protein sequence ID" value="ADM99918.1"/>
    <property type="molecule type" value="Genomic_DNA"/>
</dbReference>
<keyword evidence="7 9" id="KW-1133">Transmembrane helix</keyword>
<evidence type="ECO:0000256" key="2">
    <source>
        <dbReference type="ARBA" id="ARBA00007069"/>
    </source>
</evidence>
<evidence type="ECO:0000256" key="3">
    <source>
        <dbReference type="ARBA" id="ARBA00022448"/>
    </source>
</evidence>
<dbReference type="CDD" id="cd06261">
    <property type="entry name" value="TM_PBP2"/>
    <property type="match status" value="1"/>
</dbReference>
<keyword evidence="6 9" id="KW-0812">Transmembrane</keyword>
<protein>
    <submittedName>
        <fullName evidence="12">ABC transporter, permease protein</fullName>
    </submittedName>
</protein>
<keyword evidence="13" id="KW-1185">Reference proteome</keyword>
<evidence type="ECO:0000256" key="5">
    <source>
        <dbReference type="ARBA" id="ARBA00022519"/>
    </source>
</evidence>
<evidence type="ECO:0000256" key="9">
    <source>
        <dbReference type="RuleBase" id="RU363032"/>
    </source>
</evidence>
<reference evidence="12 13" key="1">
    <citation type="journal article" date="2011" name="J. Bacteriol.">
        <title>Genome sequence of the plant-pathogenic bacterium Dickeya dadantii 3937.</title>
        <authorList>
            <person name="Glasner J.D."/>
            <person name="Yang C.H."/>
            <person name="Reverchon S."/>
            <person name="Hugouvieux-Cotte-Pattat N."/>
            <person name="Condemine G."/>
            <person name="Bohin J.P."/>
            <person name="Van Gijsegem F."/>
            <person name="Yang S."/>
            <person name="Franza T."/>
            <person name="Expert D."/>
            <person name="Plunkett G. III"/>
            <person name="San Francisco M.J."/>
            <person name="Charkowski A.O."/>
            <person name="Py B."/>
            <person name="Bell K."/>
            <person name="Rauscher L."/>
            <person name="Rodriguez-Palenzuela P."/>
            <person name="Toussaint A."/>
            <person name="Holeva M.C."/>
            <person name="He S.Y."/>
            <person name="Douet V."/>
            <person name="Boccara M."/>
            <person name="Blanco C."/>
            <person name="Toth I."/>
            <person name="Anderson B.D."/>
            <person name="Biehl B.S."/>
            <person name="Mau B."/>
            <person name="Flynn S.M."/>
            <person name="Barras F."/>
            <person name="Lindeberg M."/>
            <person name="Birch P.R."/>
            <person name="Tsuyumu S."/>
            <person name="Shi X."/>
            <person name="Hibbing M."/>
            <person name="Yap M.N."/>
            <person name="Carpentier M."/>
            <person name="Dassa E."/>
            <person name="Umehara M."/>
            <person name="Kim J.F."/>
            <person name="Rusch M."/>
            <person name="Soni P."/>
            <person name="Mayhew G.F."/>
            <person name="Fouts D.E."/>
            <person name="Gill S.R."/>
            <person name="Blattner F.R."/>
            <person name="Keen N.T."/>
            <person name="Perna N.T."/>
        </authorList>
    </citation>
    <scope>NUCLEOTIDE SEQUENCE [LARGE SCALE GENOMIC DNA]</scope>
    <source>
        <strain evidence="12 13">3937</strain>
    </source>
</reference>
<dbReference type="Gene3D" id="1.10.3720.10">
    <property type="entry name" value="MetI-like"/>
    <property type="match status" value="1"/>
</dbReference>
<accession>E0SEI4</accession>
<dbReference type="STRING" id="198628.Dda3937_04078"/>
<dbReference type="InterPro" id="IPR035906">
    <property type="entry name" value="MetI-like_sf"/>
</dbReference>
<dbReference type="HOGENOM" id="CLU_016047_18_6_6"/>
<feature type="domain" description="ABC transmembrane type-1" evidence="11">
    <location>
        <begin position="86"/>
        <end position="293"/>
    </location>
</feature>
<organism evidence="12 13">
    <name type="scientific">Dickeya dadantii (strain 3937)</name>
    <name type="common">Erwinia chrysanthemi (strain 3937)</name>
    <dbReference type="NCBI Taxonomy" id="198628"/>
    <lineage>
        <taxon>Bacteria</taxon>
        <taxon>Pseudomonadati</taxon>
        <taxon>Pseudomonadota</taxon>
        <taxon>Gammaproteobacteria</taxon>
        <taxon>Enterobacterales</taxon>
        <taxon>Pectobacteriaceae</taxon>
        <taxon>Dickeya</taxon>
    </lineage>
</organism>
<feature type="transmembrane region" description="Helical" evidence="9">
    <location>
        <begin position="214"/>
        <end position="236"/>
    </location>
</feature>
<comment type="similarity">
    <text evidence="2">Belongs to the binding-protein-dependent transport system permease family. CysTW subfamily.</text>
</comment>
<feature type="transmembrane region" description="Helical" evidence="9">
    <location>
        <begin position="92"/>
        <end position="111"/>
    </location>
</feature>
<evidence type="ECO:0000256" key="10">
    <source>
        <dbReference type="SAM" id="MobiDB-lite"/>
    </source>
</evidence>
<feature type="transmembrane region" description="Helical" evidence="9">
    <location>
        <begin position="277"/>
        <end position="297"/>
    </location>
</feature>
<name>E0SEI4_DICD3</name>
<feature type="transmembrane region" description="Helical" evidence="9">
    <location>
        <begin position="174"/>
        <end position="193"/>
    </location>
</feature>
<feature type="transmembrane region" description="Helical" evidence="9">
    <location>
        <begin position="132"/>
        <end position="154"/>
    </location>
</feature>
<dbReference type="PANTHER" id="PTHR42929">
    <property type="entry name" value="INNER MEMBRANE ABC TRANSPORTER PERMEASE PROTEIN YDCU-RELATED-RELATED"/>
    <property type="match status" value="1"/>
</dbReference>
<evidence type="ECO:0000256" key="4">
    <source>
        <dbReference type="ARBA" id="ARBA00022475"/>
    </source>
</evidence>
<sequence length="306" mass="34097">MPVAWRDARQAREPRSVGERHHGGAGVRNRWLAALVLLPFLVVFIAFQVAPLVWMAINSFYSDMDSAWGLANYRDLLTSPFYLQAMRFSLDISFWSSLYGLFIALVGGYSLQQLGEGRLRRFVMSFANMTSNFAGVPLAFAFVIMLGLNGFITLLLRQNGLIDGFNLYSRDGLILIYTYFQIPLGILLLYPAFDGLRSEWQESAALLGASRWRYWLHIGIPVLTPALLGTFVILLANALGAYATIYALTTGNFNVVPIRIAALVSGDISLDPNLGSALSMLLVLLMALITVVHQWLLRRSYLHAAR</sequence>
<evidence type="ECO:0000259" key="11">
    <source>
        <dbReference type="PROSITE" id="PS50928"/>
    </source>
</evidence>
<evidence type="ECO:0000313" key="13">
    <source>
        <dbReference type="Proteomes" id="UP000006859"/>
    </source>
</evidence>
<keyword evidence="8 9" id="KW-0472">Membrane</keyword>
<feature type="region of interest" description="Disordered" evidence="10">
    <location>
        <begin position="1"/>
        <end position="23"/>
    </location>
</feature>
<dbReference type="SUPFAM" id="SSF161098">
    <property type="entry name" value="MetI-like"/>
    <property type="match status" value="1"/>
</dbReference>
<evidence type="ECO:0000256" key="7">
    <source>
        <dbReference type="ARBA" id="ARBA00022989"/>
    </source>
</evidence>
<keyword evidence="4" id="KW-1003">Cell membrane</keyword>
<keyword evidence="3 9" id="KW-0813">Transport</keyword>
<evidence type="ECO:0000256" key="6">
    <source>
        <dbReference type="ARBA" id="ARBA00022692"/>
    </source>
</evidence>
<dbReference type="PROSITE" id="PS50928">
    <property type="entry name" value="ABC_TM1"/>
    <property type="match status" value="1"/>
</dbReference>
<gene>
    <name evidence="12" type="ordered locus">Dda3937_04078</name>
</gene>
<evidence type="ECO:0000256" key="1">
    <source>
        <dbReference type="ARBA" id="ARBA00004429"/>
    </source>
</evidence>
<proteinExistence type="inferred from homology"/>
<dbReference type="Proteomes" id="UP000006859">
    <property type="component" value="Chromosome"/>
</dbReference>
<evidence type="ECO:0000256" key="8">
    <source>
        <dbReference type="ARBA" id="ARBA00023136"/>
    </source>
</evidence>
<dbReference type="PANTHER" id="PTHR42929:SF1">
    <property type="entry name" value="INNER MEMBRANE ABC TRANSPORTER PERMEASE PROTEIN YDCU-RELATED"/>
    <property type="match status" value="1"/>
</dbReference>
<comment type="subcellular location">
    <subcellularLocation>
        <location evidence="1">Cell inner membrane</location>
        <topology evidence="1">Multi-pass membrane protein</topology>
    </subcellularLocation>
    <subcellularLocation>
        <location evidence="9">Cell membrane</location>
        <topology evidence="9">Multi-pass membrane protein</topology>
    </subcellularLocation>
</comment>